<keyword evidence="3" id="KW-1185">Reference proteome</keyword>
<protein>
    <recommendedName>
        <fullName evidence="4">Reverse transcriptase domain-containing protein</fullName>
    </recommendedName>
</protein>
<accession>A0A820BDB7</accession>
<dbReference type="PANTHER" id="PTHR21301:SF10">
    <property type="entry name" value="REVERSE TRANSCRIPTASE DOMAIN-CONTAINING PROTEIN"/>
    <property type="match status" value="1"/>
</dbReference>
<evidence type="ECO:0000313" key="3">
    <source>
        <dbReference type="Proteomes" id="UP000663866"/>
    </source>
</evidence>
<name>A0A820BDB7_9BILA</name>
<evidence type="ECO:0000256" key="1">
    <source>
        <dbReference type="SAM" id="MobiDB-lite"/>
    </source>
</evidence>
<evidence type="ECO:0008006" key="4">
    <source>
        <dbReference type="Google" id="ProtNLM"/>
    </source>
</evidence>
<dbReference type="EMBL" id="CAJOBG010006563">
    <property type="protein sequence ID" value="CAF4190713.1"/>
    <property type="molecule type" value="Genomic_DNA"/>
</dbReference>
<dbReference type="PANTHER" id="PTHR21301">
    <property type="entry name" value="REVERSE TRANSCRIPTASE"/>
    <property type="match status" value="1"/>
</dbReference>
<gene>
    <name evidence="2" type="ORF">OVN521_LOCUS25818</name>
</gene>
<organism evidence="2 3">
    <name type="scientific">Rotaria magnacalcarata</name>
    <dbReference type="NCBI Taxonomy" id="392030"/>
    <lineage>
        <taxon>Eukaryota</taxon>
        <taxon>Metazoa</taxon>
        <taxon>Spiralia</taxon>
        <taxon>Gnathifera</taxon>
        <taxon>Rotifera</taxon>
        <taxon>Eurotatoria</taxon>
        <taxon>Bdelloidea</taxon>
        <taxon>Philodinida</taxon>
        <taxon>Philodinidae</taxon>
        <taxon>Rotaria</taxon>
    </lineage>
</organism>
<feature type="compositionally biased region" description="Acidic residues" evidence="1">
    <location>
        <begin position="147"/>
        <end position="156"/>
    </location>
</feature>
<dbReference type="Proteomes" id="UP000663866">
    <property type="component" value="Unassembled WGS sequence"/>
</dbReference>
<evidence type="ECO:0000313" key="2">
    <source>
        <dbReference type="EMBL" id="CAF4190713.1"/>
    </source>
</evidence>
<comment type="caution">
    <text evidence="2">The sequence shown here is derived from an EMBL/GenBank/DDBJ whole genome shotgun (WGS) entry which is preliminary data.</text>
</comment>
<reference evidence="2" key="1">
    <citation type="submission" date="2021-02" db="EMBL/GenBank/DDBJ databases">
        <authorList>
            <person name="Nowell W R."/>
        </authorList>
    </citation>
    <scope>NUCLEOTIDE SEQUENCE</scope>
</reference>
<feature type="region of interest" description="Disordered" evidence="1">
    <location>
        <begin position="248"/>
        <end position="269"/>
    </location>
</feature>
<feature type="compositionally biased region" description="Polar residues" evidence="1">
    <location>
        <begin position="248"/>
        <end position="260"/>
    </location>
</feature>
<proteinExistence type="predicted"/>
<dbReference type="AlphaFoldDB" id="A0A820BDB7"/>
<feature type="region of interest" description="Disordered" evidence="1">
    <location>
        <begin position="146"/>
        <end position="169"/>
    </location>
</feature>
<sequence length="269" mass="31302">MLPQEETLDILMTFLHVHGYRKVKEISIDTIKKLASIILKDNVFAYGKKIYKQTTGGAMGSSLTLTLANILMAKWQKNIVEEQTKTCEFYGRYIDDIFMTWNRSEEELRKFLDDVNTWHPNIKLDYKIGQPTPPRSQVAMSAALADIDNDPPDDDERQQPNQDPKKSEEKISNITEKFFTHFTYEKRFKTCKRDMHQVYHDAFKDTPAMYTKLIVGHRIRRQAQNELIHKRPNKTLLQNTAITKKTLEQNNTTLPQTTNIAEPASTLHK</sequence>